<feature type="transmembrane region" description="Helical" evidence="6">
    <location>
        <begin position="73"/>
        <end position="95"/>
    </location>
</feature>
<proteinExistence type="predicted"/>
<comment type="subcellular location">
    <subcellularLocation>
        <location evidence="1">Membrane</location>
        <topology evidence="1">Multi-pass membrane protein</topology>
    </subcellularLocation>
</comment>
<keyword evidence="2 6" id="KW-0812">Transmembrane</keyword>
<dbReference type="InterPro" id="IPR001902">
    <property type="entry name" value="SLC26A/SulP_fam"/>
</dbReference>
<evidence type="ECO:0000256" key="5">
    <source>
        <dbReference type="SAM" id="MobiDB-lite"/>
    </source>
</evidence>
<dbReference type="EMBL" id="BAABJP010000039">
    <property type="protein sequence ID" value="GAA5168204.1"/>
    <property type="molecule type" value="Genomic_DNA"/>
</dbReference>
<protein>
    <recommendedName>
        <fullName evidence="7">SLC26A/SulP transporter domain-containing protein</fullName>
    </recommendedName>
</protein>
<feature type="transmembrane region" description="Helical" evidence="6">
    <location>
        <begin position="328"/>
        <end position="345"/>
    </location>
</feature>
<feature type="transmembrane region" description="Helical" evidence="6">
    <location>
        <begin position="305"/>
        <end position="322"/>
    </location>
</feature>
<accession>A0ABP9QVS9</accession>
<evidence type="ECO:0000313" key="9">
    <source>
        <dbReference type="Proteomes" id="UP001428817"/>
    </source>
</evidence>
<evidence type="ECO:0000313" key="8">
    <source>
        <dbReference type="EMBL" id="GAA5168204.1"/>
    </source>
</evidence>
<feature type="transmembrane region" description="Helical" evidence="6">
    <location>
        <begin position="226"/>
        <end position="251"/>
    </location>
</feature>
<feature type="domain" description="SLC26A/SulP transporter" evidence="7">
    <location>
        <begin position="2"/>
        <end position="351"/>
    </location>
</feature>
<keyword evidence="4 6" id="KW-0472">Membrane</keyword>
<evidence type="ECO:0000256" key="3">
    <source>
        <dbReference type="ARBA" id="ARBA00022989"/>
    </source>
</evidence>
<feature type="transmembrane region" description="Helical" evidence="6">
    <location>
        <begin position="357"/>
        <end position="388"/>
    </location>
</feature>
<feature type="region of interest" description="Disordered" evidence="5">
    <location>
        <begin position="476"/>
        <end position="548"/>
    </location>
</feature>
<name>A0ABP9QVS9_9PSEU</name>
<feature type="transmembrane region" description="Helical" evidence="6">
    <location>
        <begin position="149"/>
        <end position="169"/>
    </location>
</feature>
<evidence type="ECO:0000259" key="7">
    <source>
        <dbReference type="Pfam" id="PF00916"/>
    </source>
</evidence>
<gene>
    <name evidence="8" type="ORF">GCM10023321_61930</name>
</gene>
<keyword evidence="9" id="KW-1185">Reference proteome</keyword>
<evidence type="ECO:0000256" key="6">
    <source>
        <dbReference type="SAM" id="Phobius"/>
    </source>
</evidence>
<feature type="compositionally biased region" description="Basic residues" evidence="5">
    <location>
        <begin position="536"/>
        <end position="548"/>
    </location>
</feature>
<evidence type="ECO:0000256" key="1">
    <source>
        <dbReference type="ARBA" id="ARBA00004141"/>
    </source>
</evidence>
<sequence length="548" mass="55423">MLRADVAASLVVFLVAVPLSLGIAVASGAPILSGLIAAIVGGVVAGLLGGSPLQVSGPAAGLTVVVAELINRFGFGVTTAIVAAAGLVQIGFGLSKLARFAQAIPPAVVHGMLAGIGGTIALAQLHVVLGGNPQSSVLENLRELPGQLVNAHGPAVAVGLFTIAVVIFWPKWAGPLKVVPGPLVAVASATGLSLALSALLPSVPRVELPGDLLSAVALPVLPDGQWAGVVGGVLTVALIASVESLLSAVAVDRMHDGRRTDTDRELIGQGAANTLSGMLGGLPVTGVIVRSSTNVKAGARTRASAVLHAVWIAVFALALVWVVEAIPLAALAGLLVVVGVQLVKLTDIRVARQHGELPLYLVTMGGVMALNLLEGVAIGLALAGLMVLHRAVRARVQHHAPDPGSEDPEHRVTVEGAATFLAVPTLSQVLAGIPAGEHTRVDLSVHYVDHAARDHLNTWVARHRATGANVVVTDGRAVSSANGNGRGRRRQVGPLGRAGDHGPVGRGGDHGPVGRAGDHGPAGRPGDGGPPTDRITHHRVTATGAHHR</sequence>
<keyword evidence="3 6" id="KW-1133">Transmembrane helix</keyword>
<evidence type="ECO:0000256" key="2">
    <source>
        <dbReference type="ARBA" id="ARBA00022692"/>
    </source>
</evidence>
<dbReference type="RefSeq" id="WP_345703275.1">
    <property type="nucleotide sequence ID" value="NZ_BAABJP010000039.1"/>
</dbReference>
<comment type="caution">
    <text evidence="8">The sequence shown here is derived from an EMBL/GenBank/DDBJ whole genome shotgun (WGS) entry which is preliminary data.</text>
</comment>
<dbReference type="InterPro" id="IPR011547">
    <property type="entry name" value="SLC26A/SulP_dom"/>
</dbReference>
<dbReference type="Proteomes" id="UP001428817">
    <property type="component" value="Unassembled WGS sequence"/>
</dbReference>
<reference evidence="9" key="1">
    <citation type="journal article" date="2019" name="Int. J. Syst. Evol. Microbiol.">
        <title>The Global Catalogue of Microorganisms (GCM) 10K type strain sequencing project: providing services to taxonomists for standard genome sequencing and annotation.</title>
        <authorList>
            <consortium name="The Broad Institute Genomics Platform"/>
            <consortium name="The Broad Institute Genome Sequencing Center for Infectious Disease"/>
            <person name="Wu L."/>
            <person name="Ma J."/>
        </authorList>
    </citation>
    <scope>NUCLEOTIDE SEQUENCE [LARGE SCALE GENOMIC DNA]</scope>
    <source>
        <strain evidence="9">JCM 18303</strain>
    </source>
</reference>
<feature type="transmembrane region" description="Helical" evidence="6">
    <location>
        <begin position="32"/>
        <end position="53"/>
    </location>
</feature>
<feature type="transmembrane region" description="Helical" evidence="6">
    <location>
        <begin position="6"/>
        <end position="25"/>
    </location>
</feature>
<feature type="transmembrane region" description="Helical" evidence="6">
    <location>
        <begin position="107"/>
        <end position="129"/>
    </location>
</feature>
<organism evidence="8 9">
    <name type="scientific">Pseudonocardia eucalypti</name>
    <dbReference type="NCBI Taxonomy" id="648755"/>
    <lineage>
        <taxon>Bacteria</taxon>
        <taxon>Bacillati</taxon>
        <taxon>Actinomycetota</taxon>
        <taxon>Actinomycetes</taxon>
        <taxon>Pseudonocardiales</taxon>
        <taxon>Pseudonocardiaceae</taxon>
        <taxon>Pseudonocardia</taxon>
    </lineage>
</organism>
<dbReference type="PANTHER" id="PTHR11814">
    <property type="entry name" value="SULFATE TRANSPORTER"/>
    <property type="match status" value="1"/>
</dbReference>
<dbReference type="Pfam" id="PF00916">
    <property type="entry name" value="Sulfate_transp"/>
    <property type="match status" value="1"/>
</dbReference>
<evidence type="ECO:0000256" key="4">
    <source>
        <dbReference type="ARBA" id="ARBA00023136"/>
    </source>
</evidence>
<feature type="transmembrane region" description="Helical" evidence="6">
    <location>
        <begin position="181"/>
        <end position="200"/>
    </location>
</feature>